<feature type="domain" description="HPt" evidence="3">
    <location>
        <begin position="16"/>
        <end position="115"/>
    </location>
</feature>
<sequence length="115" mass="12704">MAVDRRPIDQMVLDVGGDAFQRLARLFDEETRGVVVALRTLLNDRDWRELGRQAHSLKHATSSFGLMDLAATAALIENAADMQRGAEAEMQLALLEAAVDADLDELERVLKTIEA</sequence>
<dbReference type="SMART" id="SM00073">
    <property type="entry name" value="HPT"/>
    <property type="match status" value="1"/>
</dbReference>
<dbReference type="Gene3D" id="1.20.120.160">
    <property type="entry name" value="HPT domain"/>
    <property type="match status" value="1"/>
</dbReference>
<dbReference type="Proteomes" id="UP001230156">
    <property type="component" value="Unassembled WGS sequence"/>
</dbReference>
<evidence type="ECO:0000313" key="5">
    <source>
        <dbReference type="Proteomes" id="UP001230156"/>
    </source>
</evidence>
<dbReference type="PROSITE" id="PS50894">
    <property type="entry name" value="HPT"/>
    <property type="match status" value="1"/>
</dbReference>
<keyword evidence="1" id="KW-0902">Two-component regulatory system</keyword>
<feature type="modified residue" description="Phosphohistidine" evidence="2">
    <location>
        <position position="55"/>
    </location>
</feature>
<protein>
    <submittedName>
        <fullName evidence="4">Hpt domain-containing protein</fullName>
    </submittedName>
</protein>
<dbReference type="InterPro" id="IPR008207">
    <property type="entry name" value="Sig_transdc_His_kin_Hpt_dom"/>
</dbReference>
<reference evidence="5" key="1">
    <citation type="submission" date="2023-08" db="EMBL/GenBank/DDBJ databases">
        <title>Rhodospirillaceae gen. nov., a novel taxon isolated from the Yangtze River Yuezi River estuary sludge.</title>
        <authorList>
            <person name="Ruan L."/>
        </authorList>
    </citation>
    <scope>NUCLEOTIDE SEQUENCE [LARGE SCALE GENOMIC DNA]</scope>
    <source>
        <strain evidence="5">R-7</strain>
    </source>
</reference>
<evidence type="ECO:0000259" key="3">
    <source>
        <dbReference type="PROSITE" id="PS50894"/>
    </source>
</evidence>
<gene>
    <name evidence="4" type="ORF">Q8A70_06740</name>
</gene>
<proteinExistence type="predicted"/>
<accession>A0ABU0YI10</accession>
<evidence type="ECO:0000256" key="1">
    <source>
        <dbReference type="ARBA" id="ARBA00023012"/>
    </source>
</evidence>
<evidence type="ECO:0000256" key="2">
    <source>
        <dbReference type="PROSITE-ProRule" id="PRU00110"/>
    </source>
</evidence>
<dbReference type="SUPFAM" id="SSF47226">
    <property type="entry name" value="Histidine-containing phosphotransfer domain, HPT domain"/>
    <property type="match status" value="1"/>
</dbReference>
<dbReference type="EMBL" id="JAUYVI010000002">
    <property type="protein sequence ID" value="MDQ7247355.1"/>
    <property type="molecule type" value="Genomic_DNA"/>
</dbReference>
<dbReference type="InterPro" id="IPR036641">
    <property type="entry name" value="HPT_dom_sf"/>
</dbReference>
<dbReference type="Pfam" id="PF01627">
    <property type="entry name" value="Hpt"/>
    <property type="match status" value="1"/>
</dbReference>
<name>A0ABU0YI10_9PROT</name>
<dbReference type="RefSeq" id="WP_379954756.1">
    <property type="nucleotide sequence ID" value="NZ_JAUYVI010000002.1"/>
</dbReference>
<evidence type="ECO:0000313" key="4">
    <source>
        <dbReference type="EMBL" id="MDQ7247355.1"/>
    </source>
</evidence>
<keyword evidence="2" id="KW-0597">Phosphoprotein</keyword>
<organism evidence="4 5">
    <name type="scientific">Dongia sedimenti</name>
    <dbReference type="NCBI Taxonomy" id="3064282"/>
    <lineage>
        <taxon>Bacteria</taxon>
        <taxon>Pseudomonadati</taxon>
        <taxon>Pseudomonadota</taxon>
        <taxon>Alphaproteobacteria</taxon>
        <taxon>Rhodospirillales</taxon>
        <taxon>Dongiaceae</taxon>
        <taxon>Dongia</taxon>
    </lineage>
</organism>
<keyword evidence="5" id="KW-1185">Reference proteome</keyword>
<comment type="caution">
    <text evidence="4">The sequence shown here is derived from an EMBL/GenBank/DDBJ whole genome shotgun (WGS) entry which is preliminary data.</text>
</comment>